<evidence type="ECO:0000313" key="3">
    <source>
        <dbReference type="Proteomes" id="UP000261739"/>
    </source>
</evidence>
<gene>
    <name evidence="2" type="ORF">DIW82_13640</name>
</gene>
<dbReference type="Pfam" id="PF00111">
    <property type="entry name" value="Fer2"/>
    <property type="match status" value="1"/>
</dbReference>
<accession>A0A3D4T3D1</accession>
<name>A0A3D4T3D1_9CORY</name>
<organism evidence="2 3">
    <name type="scientific">Corynebacterium nuruki</name>
    <dbReference type="NCBI Taxonomy" id="1032851"/>
    <lineage>
        <taxon>Bacteria</taxon>
        <taxon>Bacillati</taxon>
        <taxon>Actinomycetota</taxon>
        <taxon>Actinomycetes</taxon>
        <taxon>Mycobacteriales</taxon>
        <taxon>Corynebacteriaceae</taxon>
        <taxon>Corynebacterium</taxon>
    </lineage>
</organism>
<dbReference type="AlphaFoldDB" id="A0A3D4T3D1"/>
<dbReference type="InterPro" id="IPR036010">
    <property type="entry name" value="2Fe-2S_ferredoxin-like_sf"/>
</dbReference>
<sequence>LEAAEDAGVPLVHGCRMGICRTCVTPVVDGTAVDLRDGTSYGPGEQIRTCCCVPAGRLELDPH</sequence>
<dbReference type="SUPFAM" id="SSF54292">
    <property type="entry name" value="2Fe-2S ferredoxin-like"/>
    <property type="match status" value="1"/>
</dbReference>
<protein>
    <recommendedName>
        <fullName evidence="1">2Fe-2S ferredoxin-type domain-containing protein</fullName>
    </recommendedName>
</protein>
<dbReference type="Proteomes" id="UP000261739">
    <property type="component" value="Unassembled WGS sequence"/>
</dbReference>
<feature type="non-terminal residue" evidence="2">
    <location>
        <position position="1"/>
    </location>
</feature>
<evidence type="ECO:0000313" key="2">
    <source>
        <dbReference type="EMBL" id="HCT15787.1"/>
    </source>
</evidence>
<feature type="domain" description="2Fe-2S ferredoxin-type" evidence="1">
    <location>
        <begin position="1"/>
        <end position="54"/>
    </location>
</feature>
<comment type="caution">
    <text evidence="2">The sequence shown here is derived from an EMBL/GenBank/DDBJ whole genome shotgun (WGS) entry which is preliminary data.</text>
</comment>
<proteinExistence type="predicted"/>
<evidence type="ECO:0000259" key="1">
    <source>
        <dbReference type="Pfam" id="PF00111"/>
    </source>
</evidence>
<dbReference type="EMBL" id="DQID01000344">
    <property type="protein sequence ID" value="HCT15787.1"/>
    <property type="molecule type" value="Genomic_DNA"/>
</dbReference>
<dbReference type="InterPro" id="IPR012675">
    <property type="entry name" value="Beta-grasp_dom_sf"/>
</dbReference>
<dbReference type="InterPro" id="IPR001041">
    <property type="entry name" value="2Fe-2S_ferredoxin-type"/>
</dbReference>
<reference evidence="2 3" key="1">
    <citation type="journal article" date="2018" name="Nat. Biotechnol.">
        <title>A standardized bacterial taxonomy based on genome phylogeny substantially revises the tree of life.</title>
        <authorList>
            <person name="Parks D.H."/>
            <person name="Chuvochina M."/>
            <person name="Waite D.W."/>
            <person name="Rinke C."/>
            <person name="Skarshewski A."/>
            <person name="Chaumeil P.A."/>
            <person name="Hugenholtz P."/>
        </authorList>
    </citation>
    <scope>NUCLEOTIDE SEQUENCE [LARGE SCALE GENOMIC DNA]</scope>
    <source>
        <strain evidence="2">UBA11247</strain>
    </source>
</reference>
<dbReference type="CDD" id="cd00207">
    <property type="entry name" value="fer2"/>
    <property type="match status" value="1"/>
</dbReference>
<dbReference type="GO" id="GO:0051536">
    <property type="term" value="F:iron-sulfur cluster binding"/>
    <property type="evidence" value="ECO:0007669"/>
    <property type="project" value="InterPro"/>
</dbReference>
<dbReference type="Gene3D" id="3.10.20.30">
    <property type="match status" value="1"/>
</dbReference>